<reference evidence="3" key="2">
    <citation type="submission" date="2025-09" db="UniProtKB">
        <authorList>
            <consortium name="Ensembl"/>
        </authorList>
    </citation>
    <scope>IDENTIFICATION</scope>
</reference>
<dbReference type="Pfam" id="PF00079">
    <property type="entry name" value="Serpin"/>
    <property type="match status" value="1"/>
</dbReference>
<dbReference type="InterPro" id="IPR023795">
    <property type="entry name" value="Serpin_CS"/>
</dbReference>
<dbReference type="InterPro" id="IPR000215">
    <property type="entry name" value="Serpin_fam"/>
</dbReference>
<name>A0A8C6T5W0_9GOBI</name>
<dbReference type="Gene3D" id="2.30.39.10">
    <property type="entry name" value="Alpha-1-antitrypsin, domain 1"/>
    <property type="match status" value="1"/>
</dbReference>
<organism evidence="3 4">
    <name type="scientific">Neogobius melanostomus</name>
    <name type="common">round goby</name>
    <dbReference type="NCBI Taxonomy" id="47308"/>
    <lineage>
        <taxon>Eukaryota</taxon>
        <taxon>Metazoa</taxon>
        <taxon>Chordata</taxon>
        <taxon>Craniata</taxon>
        <taxon>Vertebrata</taxon>
        <taxon>Euteleostomi</taxon>
        <taxon>Actinopterygii</taxon>
        <taxon>Neopterygii</taxon>
        <taxon>Teleostei</taxon>
        <taxon>Neoteleostei</taxon>
        <taxon>Acanthomorphata</taxon>
        <taxon>Gobiaria</taxon>
        <taxon>Gobiiformes</taxon>
        <taxon>Gobioidei</taxon>
        <taxon>Gobiidae</taxon>
        <taxon>Benthophilinae</taxon>
        <taxon>Neogobiini</taxon>
        <taxon>Neogobius</taxon>
    </lineage>
</organism>
<dbReference type="Ensembl" id="ENSNMLT00000017711.1">
    <property type="protein sequence ID" value="ENSNMLP00000015757.1"/>
    <property type="gene ID" value="ENSNMLG00000010351.1"/>
</dbReference>
<dbReference type="SMART" id="SM00093">
    <property type="entry name" value="SERPIN"/>
    <property type="match status" value="1"/>
</dbReference>
<dbReference type="GO" id="GO:0005615">
    <property type="term" value="C:extracellular space"/>
    <property type="evidence" value="ECO:0007669"/>
    <property type="project" value="InterPro"/>
</dbReference>
<accession>A0A8C6T5W0</accession>
<sequence length="276" mass="29864">LLTPDSTSAAVTPPARHSEQNFFSLVEQNYGTRPQALQGGAKDKTEINDWVSQQTGAKVQSILTKALPRSPGVTAITASYFKGKWVTRFGSSGALAQFQIDGAPSVQVPMMQQDNYPIKIGIDSDLSCTIAELPLQDGLSMYLFLPDAVTSNMTAVEDALTAEFVQDLSMTMLPAQVSLSLPSLRLAYSTELLPLLPDLGRHRFGAISSQPVKLNTAAHKAVLETAPEGLQYAPDAAYPTALTYHVDRPFLFLIRDQSTGALLFIGRITNPKLLRA</sequence>
<dbReference type="AlphaFoldDB" id="A0A8C6T5W0"/>
<dbReference type="SUPFAM" id="SSF56574">
    <property type="entry name" value="Serpins"/>
    <property type="match status" value="1"/>
</dbReference>
<keyword evidence="4" id="KW-1185">Reference proteome</keyword>
<dbReference type="Proteomes" id="UP000694523">
    <property type="component" value="Unplaced"/>
</dbReference>
<proteinExistence type="inferred from homology"/>
<comment type="similarity">
    <text evidence="1">Belongs to the serpin family.</text>
</comment>
<dbReference type="InterPro" id="IPR023796">
    <property type="entry name" value="Serpin_dom"/>
</dbReference>
<dbReference type="GO" id="GO:0016525">
    <property type="term" value="P:negative regulation of angiogenesis"/>
    <property type="evidence" value="ECO:0007669"/>
    <property type="project" value="TreeGrafter"/>
</dbReference>
<evidence type="ECO:0000313" key="4">
    <source>
        <dbReference type="Proteomes" id="UP000694523"/>
    </source>
</evidence>
<evidence type="ECO:0000259" key="2">
    <source>
        <dbReference type="SMART" id="SM00093"/>
    </source>
</evidence>
<reference evidence="3" key="1">
    <citation type="submission" date="2025-08" db="UniProtKB">
        <authorList>
            <consortium name="Ensembl"/>
        </authorList>
    </citation>
    <scope>IDENTIFICATION</scope>
</reference>
<dbReference type="InterPro" id="IPR036186">
    <property type="entry name" value="Serpin_sf"/>
</dbReference>
<evidence type="ECO:0000313" key="3">
    <source>
        <dbReference type="Ensembl" id="ENSNMLP00000015757.1"/>
    </source>
</evidence>
<dbReference type="InterPro" id="IPR042185">
    <property type="entry name" value="Serpin_sf_2"/>
</dbReference>
<dbReference type="InterPro" id="IPR042178">
    <property type="entry name" value="Serpin_sf_1"/>
</dbReference>
<feature type="domain" description="Serpin" evidence="2">
    <location>
        <begin position="1"/>
        <end position="271"/>
    </location>
</feature>
<dbReference type="GO" id="GO:0004867">
    <property type="term" value="F:serine-type endopeptidase inhibitor activity"/>
    <property type="evidence" value="ECO:0007669"/>
    <property type="project" value="InterPro"/>
</dbReference>
<dbReference type="Gene3D" id="3.30.497.10">
    <property type="entry name" value="Antithrombin, subunit I, domain 2"/>
    <property type="match status" value="1"/>
</dbReference>
<dbReference type="PROSITE" id="PS00284">
    <property type="entry name" value="SERPIN"/>
    <property type="match status" value="1"/>
</dbReference>
<protein>
    <recommendedName>
        <fullName evidence="2">Serpin domain-containing protein</fullName>
    </recommendedName>
</protein>
<dbReference type="PANTHER" id="PTHR11461">
    <property type="entry name" value="SERINE PROTEASE INHIBITOR, SERPIN"/>
    <property type="match status" value="1"/>
</dbReference>
<dbReference type="PANTHER" id="PTHR11461:SF84">
    <property type="entry name" value="PIGMENT EPITHELIUM-DERIVED FACTOR"/>
    <property type="match status" value="1"/>
</dbReference>
<evidence type="ECO:0000256" key="1">
    <source>
        <dbReference type="RuleBase" id="RU000411"/>
    </source>
</evidence>